<keyword evidence="12" id="KW-1185">Reference proteome</keyword>
<keyword evidence="6 9" id="KW-1133">Transmembrane helix</keyword>
<feature type="domain" description="Tripartite ATP-independent periplasmic transporters DctQ component" evidence="10">
    <location>
        <begin position="29"/>
        <end position="161"/>
    </location>
</feature>
<dbReference type="AlphaFoldDB" id="A0A1M5X545"/>
<evidence type="ECO:0000313" key="12">
    <source>
        <dbReference type="Proteomes" id="UP000184139"/>
    </source>
</evidence>
<evidence type="ECO:0000256" key="8">
    <source>
        <dbReference type="ARBA" id="ARBA00038436"/>
    </source>
</evidence>
<dbReference type="PANTHER" id="PTHR35011:SF4">
    <property type="entry name" value="SLL1102 PROTEIN"/>
    <property type="match status" value="1"/>
</dbReference>
<reference evidence="11 12" key="1">
    <citation type="submission" date="2016-11" db="EMBL/GenBank/DDBJ databases">
        <authorList>
            <person name="Jaros S."/>
            <person name="Januszkiewicz K."/>
            <person name="Wedrychowicz H."/>
        </authorList>
    </citation>
    <scope>NUCLEOTIDE SEQUENCE [LARGE SCALE GENOMIC DNA]</scope>
    <source>
        <strain evidence="11 12">DSM 9705</strain>
    </source>
</reference>
<proteinExistence type="inferred from homology"/>
<feature type="transmembrane region" description="Helical" evidence="9">
    <location>
        <begin position="58"/>
        <end position="81"/>
    </location>
</feature>
<name>A0A1M5X545_9BACT</name>
<evidence type="ECO:0000256" key="9">
    <source>
        <dbReference type="SAM" id="Phobius"/>
    </source>
</evidence>
<keyword evidence="4" id="KW-0997">Cell inner membrane</keyword>
<dbReference type="RefSeq" id="WP_084540674.1">
    <property type="nucleotide sequence ID" value="NZ_FQXS01000017.1"/>
</dbReference>
<dbReference type="PANTHER" id="PTHR35011">
    <property type="entry name" value="2,3-DIKETO-L-GULONATE TRAP TRANSPORTER SMALL PERMEASE PROTEIN YIAM"/>
    <property type="match status" value="1"/>
</dbReference>
<accession>A0A1M5X545</accession>
<comment type="similarity">
    <text evidence="8">Belongs to the TRAP transporter small permease family.</text>
</comment>
<dbReference type="GO" id="GO:0005886">
    <property type="term" value="C:plasma membrane"/>
    <property type="evidence" value="ECO:0007669"/>
    <property type="project" value="UniProtKB-SubCell"/>
</dbReference>
<protein>
    <submittedName>
        <fullName evidence="11">TRAP-type mannitol/chloroaromatic compound transport system, small permease component</fullName>
    </submittedName>
</protein>
<keyword evidence="5 9" id="KW-0812">Transmembrane</keyword>
<evidence type="ECO:0000256" key="4">
    <source>
        <dbReference type="ARBA" id="ARBA00022519"/>
    </source>
</evidence>
<dbReference type="InterPro" id="IPR007387">
    <property type="entry name" value="TRAP_DctQ"/>
</dbReference>
<keyword evidence="7 9" id="KW-0472">Membrane</keyword>
<evidence type="ECO:0000256" key="7">
    <source>
        <dbReference type="ARBA" id="ARBA00023136"/>
    </source>
</evidence>
<feature type="transmembrane region" description="Helical" evidence="9">
    <location>
        <begin position="21"/>
        <end position="38"/>
    </location>
</feature>
<feature type="transmembrane region" description="Helical" evidence="9">
    <location>
        <begin position="93"/>
        <end position="118"/>
    </location>
</feature>
<dbReference type="OrthoDB" id="5420906at2"/>
<dbReference type="STRING" id="1121409.SAMN02745124_02762"/>
<dbReference type="Pfam" id="PF04290">
    <property type="entry name" value="DctQ"/>
    <property type="match status" value="1"/>
</dbReference>
<evidence type="ECO:0000256" key="1">
    <source>
        <dbReference type="ARBA" id="ARBA00004429"/>
    </source>
</evidence>
<evidence type="ECO:0000256" key="5">
    <source>
        <dbReference type="ARBA" id="ARBA00022692"/>
    </source>
</evidence>
<gene>
    <name evidence="11" type="ORF">SAMN02745124_02762</name>
</gene>
<organism evidence="11 12">
    <name type="scientific">Desulfofustis glycolicus DSM 9705</name>
    <dbReference type="NCBI Taxonomy" id="1121409"/>
    <lineage>
        <taxon>Bacteria</taxon>
        <taxon>Pseudomonadati</taxon>
        <taxon>Thermodesulfobacteriota</taxon>
        <taxon>Desulfobulbia</taxon>
        <taxon>Desulfobulbales</taxon>
        <taxon>Desulfocapsaceae</taxon>
        <taxon>Desulfofustis</taxon>
    </lineage>
</organism>
<keyword evidence="3" id="KW-1003">Cell membrane</keyword>
<sequence>MKLLLSIARMIDTCNEWVGRVAQWLIVALVLVFIYESVMRKGFSAPQIWFTEVSYFLFGYYILFGSAYTFLHGGHVSIDLFSERLPEKWRHRLAIACLIGFTLVFSFAMIKGGLPIAINSWQAGELGHSFWRPPIAHFRSVIPAAFLLIFLQGVSFLIKHIAALRGEQS</sequence>
<keyword evidence="2" id="KW-0813">Transport</keyword>
<comment type="subcellular location">
    <subcellularLocation>
        <location evidence="1">Cell inner membrane</location>
        <topology evidence="1">Multi-pass membrane protein</topology>
    </subcellularLocation>
</comment>
<evidence type="ECO:0000259" key="10">
    <source>
        <dbReference type="Pfam" id="PF04290"/>
    </source>
</evidence>
<feature type="transmembrane region" description="Helical" evidence="9">
    <location>
        <begin position="138"/>
        <end position="158"/>
    </location>
</feature>
<dbReference type="Proteomes" id="UP000184139">
    <property type="component" value="Unassembled WGS sequence"/>
</dbReference>
<evidence type="ECO:0000256" key="6">
    <source>
        <dbReference type="ARBA" id="ARBA00022989"/>
    </source>
</evidence>
<dbReference type="InterPro" id="IPR055348">
    <property type="entry name" value="DctQ"/>
</dbReference>
<evidence type="ECO:0000313" key="11">
    <source>
        <dbReference type="EMBL" id="SHH94926.1"/>
    </source>
</evidence>
<evidence type="ECO:0000256" key="3">
    <source>
        <dbReference type="ARBA" id="ARBA00022475"/>
    </source>
</evidence>
<dbReference type="EMBL" id="FQXS01000017">
    <property type="protein sequence ID" value="SHH94926.1"/>
    <property type="molecule type" value="Genomic_DNA"/>
</dbReference>
<evidence type="ECO:0000256" key="2">
    <source>
        <dbReference type="ARBA" id="ARBA00022448"/>
    </source>
</evidence>